<dbReference type="AlphaFoldDB" id="A0A813VMZ4"/>
<comment type="caution">
    <text evidence="2">The sequence shown here is derived from an EMBL/GenBank/DDBJ whole genome shotgun (WGS) entry which is preliminary data.</text>
</comment>
<dbReference type="EMBL" id="CAJNOC010001217">
    <property type="protein sequence ID" value="CAF0845639.1"/>
    <property type="molecule type" value="Genomic_DNA"/>
</dbReference>
<feature type="domain" description="Reverse transcriptase" evidence="1">
    <location>
        <begin position="6"/>
        <end position="116"/>
    </location>
</feature>
<proteinExistence type="predicted"/>
<protein>
    <recommendedName>
        <fullName evidence="1">Reverse transcriptase domain-containing protein</fullName>
    </recommendedName>
</protein>
<dbReference type="SUPFAM" id="SSF56672">
    <property type="entry name" value="DNA/RNA polymerases"/>
    <property type="match status" value="1"/>
</dbReference>
<dbReference type="InterPro" id="IPR043502">
    <property type="entry name" value="DNA/RNA_pol_sf"/>
</dbReference>
<dbReference type="OrthoDB" id="6283029at2759"/>
<accession>A0A813VMZ4</accession>
<feature type="non-terminal residue" evidence="2">
    <location>
        <position position="1"/>
    </location>
</feature>
<organism evidence="2 3">
    <name type="scientific">Brachionus calyciflorus</name>
    <dbReference type="NCBI Taxonomy" id="104777"/>
    <lineage>
        <taxon>Eukaryota</taxon>
        <taxon>Metazoa</taxon>
        <taxon>Spiralia</taxon>
        <taxon>Gnathifera</taxon>
        <taxon>Rotifera</taxon>
        <taxon>Eurotatoria</taxon>
        <taxon>Monogononta</taxon>
        <taxon>Pseudotrocha</taxon>
        <taxon>Ploima</taxon>
        <taxon>Brachionidae</taxon>
        <taxon>Brachionus</taxon>
    </lineage>
</organism>
<evidence type="ECO:0000259" key="1">
    <source>
        <dbReference type="Pfam" id="PF00078"/>
    </source>
</evidence>
<keyword evidence="3" id="KW-1185">Reference proteome</keyword>
<sequence length="134" mass="15131">ENLVNWIKAFLTGRRQRVVLGELGSNWVDVTSCVPSGSVLGPILFIIFIDDMLELIYSSCKAYADGTKIISIIKNFDLIVKLKDDLDKISKWFYEWSAQLNADKCKVVHFGNSNTKFDYDIKSENSDIISSAKS</sequence>
<gene>
    <name evidence="2" type="ORF">OXX778_LOCUS8684</name>
</gene>
<reference evidence="2" key="1">
    <citation type="submission" date="2021-02" db="EMBL/GenBank/DDBJ databases">
        <authorList>
            <person name="Nowell W R."/>
        </authorList>
    </citation>
    <scope>NUCLEOTIDE SEQUENCE</scope>
    <source>
        <strain evidence="2">Ploen Becks lab</strain>
    </source>
</reference>
<dbReference type="Proteomes" id="UP000663879">
    <property type="component" value="Unassembled WGS sequence"/>
</dbReference>
<dbReference type="PANTHER" id="PTHR33332">
    <property type="entry name" value="REVERSE TRANSCRIPTASE DOMAIN-CONTAINING PROTEIN"/>
    <property type="match status" value="1"/>
</dbReference>
<evidence type="ECO:0000313" key="2">
    <source>
        <dbReference type="EMBL" id="CAF0845639.1"/>
    </source>
</evidence>
<evidence type="ECO:0000313" key="3">
    <source>
        <dbReference type="Proteomes" id="UP000663879"/>
    </source>
</evidence>
<dbReference type="Pfam" id="PF00078">
    <property type="entry name" value="RVT_1"/>
    <property type="match status" value="1"/>
</dbReference>
<name>A0A813VMZ4_9BILA</name>
<dbReference type="InterPro" id="IPR000477">
    <property type="entry name" value="RT_dom"/>
</dbReference>